<comment type="caution">
    <text evidence="2">The sequence shown here is derived from an EMBL/GenBank/DDBJ whole genome shotgun (WGS) entry which is preliminary data.</text>
</comment>
<dbReference type="RefSeq" id="WP_184194669.1">
    <property type="nucleotide sequence ID" value="NZ_JACHGW010000002.1"/>
</dbReference>
<organism evidence="2 3">
    <name type="scientific">Armatimonas rosea</name>
    <dbReference type="NCBI Taxonomy" id="685828"/>
    <lineage>
        <taxon>Bacteria</taxon>
        <taxon>Bacillati</taxon>
        <taxon>Armatimonadota</taxon>
        <taxon>Armatimonadia</taxon>
        <taxon>Armatimonadales</taxon>
        <taxon>Armatimonadaceae</taxon>
        <taxon>Armatimonas</taxon>
    </lineage>
</organism>
<proteinExistence type="predicted"/>
<gene>
    <name evidence="2" type="ORF">HNQ39_001977</name>
</gene>
<protein>
    <submittedName>
        <fullName evidence="2">Uncharacterized protein</fullName>
    </submittedName>
</protein>
<evidence type="ECO:0000313" key="2">
    <source>
        <dbReference type="EMBL" id="MBB6050186.1"/>
    </source>
</evidence>
<evidence type="ECO:0000256" key="1">
    <source>
        <dbReference type="SAM" id="MobiDB-lite"/>
    </source>
</evidence>
<dbReference type="AlphaFoldDB" id="A0A7W9SP65"/>
<dbReference type="EMBL" id="JACHGW010000002">
    <property type="protein sequence ID" value="MBB6050186.1"/>
    <property type="molecule type" value="Genomic_DNA"/>
</dbReference>
<accession>A0A7W9SP65</accession>
<dbReference type="Proteomes" id="UP000520814">
    <property type="component" value="Unassembled WGS sequence"/>
</dbReference>
<evidence type="ECO:0000313" key="3">
    <source>
        <dbReference type="Proteomes" id="UP000520814"/>
    </source>
</evidence>
<reference evidence="2 3" key="1">
    <citation type="submission" date="2020-08" db="EMBL/GenBank/DDBJ databases">
        <title>Genomic Encyclopedia of Type Strains, Phase IV (KMG-IV): sequencing the most valuable type-strain genomes for metagenomic binning, comparative biology and taxonomic classification.</title>
        <authorList>
            <person name="Goeker M."/>
        </authorList>
    </citation>
    <scope>NUCLEOTIDE SEQUENCE [LARGE SCALE GENOMIC DNA]</scope>
    <source>
        <strain evidence="2 3">DSM 23562</strain>
    </source>
</reference>
<name>A0A7W9SP65_ARMRO</name>
<sequence>MTNSLKLSLFVAALTVPCLVGCQKGGDVVKDDPKAIAADAAKAGSNAAPAPVPQGAQGQMSDALNNPNTPPEVKAKIRAQMGGGGR</sequence>
<keyword evidence="3" id="KW-1185">Reference proteome</keyword>
<feature type="region of interest" description="Disordered" evidence="1">
    <location>
        <begin position="40"/>
        <end position="86"/>
    </location>
</feature>
<feature type="compositionally biased region" description="Low complexity" evidence="1">
    <location>
        <begin position="40"/>
        <end position="59"/>
    </location>
</feature>